<gene>
    <name evidence="2" type="ORF">HGB38_06990</name>
</gene>
<dbReference type="GO" id="GO:0005886">
    <property type="term" value="C:plasma membrane"/>
    <property type="evidence" value="ECO:0007669"/>
    <property type="project" value="TreeGrafter"/>
</dbReference>
<dbReference type="RefSeq" id="WP_084499149.1">
    <property type="nucleotide sequence ID" value="NZ_JAAXOS010000003.1"/>
</dbReference>
<evidence type="ECO:0000259" key="1">
    <source>
        <dbReference type="Pfam" id="PF02698"/>
    </source>
</evidence>
<dbReference type="Gene3D" id="3.40.50.620">
    <property type="entry name" value="HUPs"/>
    <property type="match status" value="1"/>
</dbReference>
<dbReference type="CDD" id="cd06259">
    <property type="entry name" value="YdcF-like"/>
    <property type="match status" value="1"/>
</dbReference>
<keyword evidence="3" id="KW-1185">Reference proteome</keyword>
<dbReference type="AlphaFoldDB" id="A0A7X6L176"/>
<dbReference type="EMBL" id="JAAXOS010000003">
    <property type="protein sequence ID" value="NKY25965.1"/>
    <property type="molecule type" value="Genomic_DNA"/>
</dbReference>
<dbReference type="PANTHER" id="PTHR30336:SF20">
    <property type="entry name" value="DUF218 DOMAIN-CONTAINING PROTEIN"/>
    <property type="match status" value="1"/>
</dbReference>
<dbReference type="PANTHER" id="PTHR30336">
    <property type="entry name" value="INNER MEMBRANE PROTEIN, PROBABLE PERMEASE"/>
    <property type="match status" value="1"/>
</dbReference>
<protein>
    <submittedName>
        <fullName evidence="2">YdcF family protein</fullName>
    </submittedName>
</protein>
<dbReference type="InterPro" id="IPR051599">
    <property type="entry name" value="Cell_Envelope_Assoc"/>
</dbReference>
<accession>A0A7X6L176</accession>
<dbReference type="Pfam" id="PF02698">
    <property type="entry name" value="DUF218"/>
    <property type="match status" value="1"/>
</dbReference>
<evidence type="ECO:0000313" key="3">
    <source>
        <dbReference type="Proteomes" id="UP000540698"/>
    </source>
</evidence>
<organism evidence="2 3">
    <name type="scientific">Nocardia gamkensis</name>
    <dbReference type="NCBI Taxonomy" id="352869"/>
    <lineage>
        <taxon>Bacteria</taxon>
        <taxon>Bacillati</taxon>
        <taxon>Actinomycetota</taxon>
        <taxon>Actinomycetes</taxon>
        <taxon>Mycobacteriales</taxon>
        <taxon>Nocardiaceae</taxon>
        <taxon>Nocardia</taxon>
    </lineage>
</organism>
<dbReference type="Proteomes" id="UP000540698">
    <property type="component" value="Unassembled WGS sequence"/>
</dbReference>
<feature type="domain" description="DUF218" evidence="1">
    <location>
        <begin position="43"/>
        <end position="149"/>
    </location>
</feature>
<name>A0A7X6L176_9NOCA</name>
<dbReference type="InterPro" id="IPR003848">
    <property type="entry name" value="DUF218"/>
</dbReference>
<dbReference type="InterPro" id="IPR014729">
    <property type="entry name" value="Rossmann-like_a/b/a_fold"/>
</dbReference>
<reference evidence="2 3" key="1">
    <citation type="submission" date="2020-04" db="EMBL/GenBank/DDBJ databases">
        <title>MicrobeNet Type strains.</title>
        <authorList>
            <person name="Nicholson A.C."/>
        </authorList>
    </citation>
    <scope>NUCLEOTIDE SEQUENCE [LARGE SCALE GENOMIC DNA]</scope>
    <source>
        <strain evidence="2 3">DSM 44956</strain>
    </source>
</reference>
<proteinExistence type="predicted"/>
<comment type="caution">
    <text evidence="2">The sequence shown here is derived from an EMBL/GenBank/DDBJ whole genome shotgun (WGS) entry which is preliminary data.</text>
</comment>
<sequence>MPATTLPEELRADVETLWRYNQMDHPVRPVDVGIGLGGHDPGVATYAAHLYHRGVFPLIVFTGANAPTTVERFPRGEAVHFREHAHGLGVPDSAILVEPAARHTPDNIGFTRALLADRGIAIASAMLISRPYQQRRSYAICRKQWPELDVICGSQPMPLQEYIDSIGDVDRVITMLVGDTQRIWVYPQQGRAIEQDVPTDVMAAYTRLVDAGFTGRLLPAQQPDAPLAGSSWPIPTAFRGT</sequence>
<evidence type="ECO:0000313" key="2">
    <source>
        <dbReference type="EMBL" id="NKY25965.1"/>
    </source>
</evidence>